<gene>
    <name evidence="1" type="ORF">BDR25DRAFT_40034</name>
</gene>
<keyword evidence="2" id="KW-1185">Reference proteome</keyword>
<protein>
    <submittedName>
        <fullName evidence="1">Uncharacterized protein</fullName>
    </submittedName>
</protein>
<evidence type="ECO:0000313" key="1">
    <source>
        <dbReference type="EMBL" id="KAF2469841.1"/>
    </source>
</evidence>
<proteinExistence type="predicted"/>
<organism evidence="1 2">
    <name type="scientific">Lindgomyces ingoldianus</name>
    <dbReference type="NCBI Taxonomy" id="673940"/>
    <lineage>
        <taxon>Eukaryota</taxon>
        <taxon>Fungi</taxon>
        <taxon>Dikarya</taxon>
        <taxon>Ascomycota</taxon>
        <taxon>Pezizomycotina</taxon>
        <taxon>Dothideomycetes</taxon>
        <taxon>Pleosporomycetidae</taxon>
        <taxon>Pleosporales</taxon>
        <taxon>Lindgomycetaceae</taxon>
        <taxon>Lindgomyces</taxon>
    </lineage>
</organism>
<name>A0ACB6QSG1_9PLEO</name>
<dbReference type="Proteomes" id="UP000799755">
    <property type="component" value="Unassembled WGS sequence"/>
</dbReference>
<sequence length="164" mass="19143">MLREFPTVPSVFVRRYGILVLQPRVGRSISRVGVIVQIVVNPYEAYIDYTGIFDLAARVFRTIYQSQPSITHHHLNRHTHYNLQPNQIHTLHPTTNSQNALPQIHIIPNHAHHHNTPPFHLCQFNSNSPHHPNYKHYIIQQIIRCLRAQEAISRMVKRFTLCQG</sequence>
<reference evidence="1" key="1">
    <citation type="journal article" date="2020" name="Stud. Mycol.">
        <title>101 Dothideomycetes genomes: a test case for predicting lifestyles and emergence of pathogens.</title>
        <authorList>
            <person name="Haridas S."/>
            <person name="Albert R."/>
            <person name="Binder M."/>
            <person name="Bloem J."/>
            <person name="Labutti K."/>
            <person name="Salamov A."/>
            <person name="Andreopoulos B."/>
            <person name="Baker S."/>
            <person name="Barry K."/>
            <person name="Bills G."/>
            <person name="Bluhm B."/>
            <person name="Cannon C."/>
            <person name="Castanera R."/>
            <person name="Culley D."/>
            <person name="Daum C."/>
            <person name="Ezra D."/>
            <person name="Gonzalez J."/>
            <person name="Henrissat B."/>
            <person name="Kuo A."/>
            <person name="Liang C."/>
            <person name="Lipzen A."/>
            <person name="Lutzoni F."/>
            <person name="Magnuson J."/>
            <person name="Mondo S."/>
            <person name="Nolan M."/>
            <person name="Ohm R."/>
            <person name="Pangilinan J."/>
            <person name="Park H.-J."/>
            <person name="Ramirez L."/>
            <person name="Alfaro M."/>
            <person name="Sun H."/>
            <person name="Tritt A."/>
            <person name="Yoshinaga Y."/>
            <person name="Zwiers L.-H."/>
            <person name="Turgeon B."/>
            <person name="Goodwin S."/>
            <person name="Spatafora J."/>
            <person name="Crous P."/>
            <person name="Grigoriev I."/>
        </authorList>
    </citation>
    <scope>NUCLEOTIDE SEQUENCE</scope>
    <source>
        <strain evidence="1">ATCC 200398</strain>
    </source>
</reference>
<dbReference type="EMBL" id="MU003510">
    <property type="protein sequence ID" value="KAF2469841.1"/>
    <property type="molecule type" value="Genomic_DNA"/>
</dbReference>
<comment type="caution">
    <text evidence="1">The sequence shown here is derived from an EMBL/GenBank/DDBJ whole genome shotgun (WGS) entry which is preliminary data.</text>
</comment>
<accession>A0ACB6QSG1</accession>
<evidence type="ECO:0000313" key="2">
    <source>
        <dbReference type="Proteomes" id="UP000799755"/>
    </source>
</evidence>